<feature type="transmembrane region" description="Helical" evidence="8">
    <location>
        <begin position="39"/>
        <end position="59"/>
    </location>
</feature>
<keyword evidence="2 9" id="KW-0328">Glycosyltransferase</keyword>
<feature type="transmembrane region" description="Helical" evidence="8">
    <location>
        <begin position="373"/>
        <end position="391"/>
    </location>
</feature>
<feature type="transmembrane region" description="Helical" evidence="8">
    <location>
        <begin position="71"/>
        <end position="93"/>
    </location>
</feature>
<keyword evidence="10" id="KW-1185">Reference proteome</keyword>
<comment type="subcellular location">
    <subcellularLocation>
        <location evidence="1">Membrane</location>
        <topology evidence="1">Multi-pass membrane protein</topology>
    </subcellularLocation>
</comment>
<organism evidence="9 10">
    <name type="scientific">Nocardioides oceani</name>
    <dbReference type="NCBI Taxonomy" id="3058369"/>
    <lineage>
        <taxon>Bacteria</taxon>
        <taxon>Bacillati</taxon>
        <taxon>Actinomycetota</taxon>
        <taxon>Actinomycetes</taxon>
        <taxon>Propionibacteriales</taxon>
        <taxon>Nocardioidaceae</taxon>
        <taxon>Nocardioides</taxon>
    </lineage>
</organism>
<evidence type="ECO:0000313" key="10">
    <source>
        <dbReference type="Proteomes" id="UP001168620"/>
    </source>
</evidence>
<feature type="transmembrane region" description="Helical" evidence="8">
    <location>
        <begin position="192"/>
        <end position="214"/>
    </location>
</feature>
<dbReference type="InterPro" id="IPR049829">
    <property type="entry name" value="MptA/B-like"/>
</dbReference>
<evidence type="ECO:0000256" key="6">
    <source>
        <dbReference type="ARBA" id="ARBA00023136"/>
    </source>
</evidence>
<feature type="transmembrane region" description="Helical" evidence="8">
    <location>
        <begin position="341"/>
        <end position="361"/>
    </location>
</feature>
<keyword evidence="6 8" id="KW-0472">Membrane</keyword>
<evidence type="ECO:0000256" key="3">
    <source>
        <dbReference type="ARBA" id="ARBA00022679"/>
    </source>
</evidence>
<evidence type="ECO:0000256" key="7">
    <source>
        <dbReference type="ARBA" id="ARBA00043987"/>
    </source>
</evidence>
<accession>A0ABT8FJA1</accession>
<evidence type="ECO:0000256" key="1">
    <source>
        <dbReference type="ARBA" id="ARBA00004141"/>
    </source>
</evidence>
<proteinExistence type="inferred from homology"/>
<name>A0ABT8FJA1_9ACTN</name>
<comment type="caution">
    <text evidence="9">The sequence shown here is derived from an EMBL/GenBank/DDBJ whole genome shotgun (WGS) entry which is preliminary data.</text>
</comment>
<feature type="transmembrane region" description="Helical" evidence="8">
    <location>
        <begin position="411"/>
        <end position="429"/>
    </location>
</feature>
<evidence type="ECO:0000256" key="8">
    <source>
        <dbReference type="SAM" id="Phobius"/>
    </source>
</evidence>
<gene>
    <name evidence="9" type="primary">mptB</name>
    <name evidence="9" type="ORF">QWY28_16015</name>
</gene>
<keyword evidence="5 8" id="KW-1133">Transmembrane helix</keyword>
<evidence type="ECO:0000256" key="2">
    <source>
        <dbReference type="ARBA" id="ARBA00022676"/>
    </source>
</evidence>
<reference evidence="9" key="1">
    <citation type="submission" date="2023-06" db="EMBL/GenBank/DDBJ databases">
        <title>Draft genome sequence of Nocardioides sp. SOB77.</title>
        <authorList>
            <person name="Zhang G."/>
        </authorList>
    </citation>
    <scope>NUCLEOTIDE SEQUENCE</scope>
    <source>
        <strain evidence="9">SOB77</strain>
    </source>
</reference>
<dbReference type="Proteomes" id="UP001168620">
    <property type="component" value="Unassembled WGS sequence"/>
</dbReference>
<keyword evidence="4 8" id="KW-0812">Transmembrane</keyword>
<dbReference type="EMBL" id="JAUHJQ010000007">
    <property type="protein sequence ID" value="MDN4174467.1"/>
    <property type="molecule type" value="Genomic_DNA"/>
</dbReference>
<comment type="similarity">
    <text evidence="7">Belongs to the MptA/B family.</text>
</comment>
<protein>
    <submittedName>
        <fullName evidence="9">Polyprenol phosphomannose-dependent alpha 1,6 mannosyltransferase MptB</fullName>
    </submittedName>
</protein>
<evidence type="ECO:0000256" key="4">
    <source>
        <dbReference type="ARBA" id="ARBA00022692"/>
    </source>
</evidence>
<evidence type="ECO:0000256" key="5">
    <source>
        <dbReference type="ARBA" id="ARBA00022989"/>
    </source>
</evidence>
<feature type="transmembrane region" description="Helical" evidence="8">
    <location>
        <begin position="234"/>
        <end position="264"/>
    </location>
</feature>
<keyword evidence="3" id="KW-0808">Transferase</keyword>
<sequence>MITRGVLGSVLVLVGGLVVSVLPVSSPLDDLPLRHDTPGRLVGLGLVIGGLGLGGWAWLELLRRVRTGTGGMLLVHRAAASWSAPLLLAPAMFSRDGWSYAAQGVMTRVGFSPYEHGPSVLPGAVVEAVDPMWLDTPTPYGPLPLAWGALAAGLTREPWDLVVAHRLLALVGLALLAWAVPRLAAAAGRDPVYAAALVLPSPLVLAHGVAGLHNDLLMVGLMAVALAVALEERWVLGAALGGAAAAVKLPGGLVCVAVVLVSLPLAATLGDRLRRLVAVAGVSGGVLVAAGLATGLGVGWVHALGVPGVVRSPLSVTTQVGQLLSWLQQLAGLPGPSPVEVLRLTGTLLALALAAACALRAPTGVPATAVRMAALTALAMVVLSPVVHHWYALWVVPFLAATRLGPRAEAALVGLLGLVGLVAPLDSTLRARGTDIAVAVVLVVGVAVTQAVGHRRALAAAPREPARLVG</sequence>
<evidence type="ECO:0000313" key="9">
    <source>
        <dbReference type="EMBL" id="MDN4174467.1"/>
    </source>
</evidence>
<dbReference type="GO" id="GO:0016757">
    <property type="term" value="F:glycosyltransferase activity"/>
    <property type="evidence" value="ECO:0007669"/>
    <property type="project" value="UniProtKB-KW"/>
</dbReference>
<feature type="transmembrane region" description="Helical" evidence="8">
    <location>
        <begin position="163"/>
        <end position="180"/>
    </location>
</feature>
<dbReference type="Pfam" id="PF26314">
    <property type="entry name" value="MptA_B_family"/>
    <property type="match status" value="1"/>
</dbReference>
<feature type="transmembrane region" description="Helical" evidence="8">
    <location>
        <begin position="276"/>
        <end position="301"/>
    </location>
</feature>
<dbReference type="RefSeq" id="WP_300953565.1">
    <property type="nucleotide sequence ID" value="NZ_JAUHJQ010000007.1"/>
</dbReference>
<feature type="transmembrane region" description="Helical" evidence="8">
    <location>
        <begin position="436"/>
        <end position="453"/>
    </location>
</feature>
<dbReference type="NCBIfam" id="NF038066">
    <property type="entry name" value="MptB"/>
    <property type="match status" value="1"/>
</dbReference>